<dbReference type="PANTHER" id="PTHR42791">
    <property type="entry name" value="GNAT FAMILY ACETYLTRANSFERASE"/>
    <property type="match status" value="1"/>
</dbReference>
<dbReference type="InterPro" id="IPR016181">
    <property type="entry name" value="Acyl_CoA_acyltransferase"/>
</dbReference>
<dbReference type="InterPro" id="IPR052523">
    <property type="entry name" value="Trichothecene_AcTrans"/>
</dbReference>
<evidence type="ECO:0000313" key="2">
    <source>
        <dbReference type="EMBL" id="HIY95661.1"/>
    </source>
</evidence>
<reference evidence="2" key="1">
    <citation type="journal article" date="2021" name="PeerJ">
        <title>Extensive microbial diversity within the chicken gut microbiome revealed by metagenomics and culture.</title>
        <authorList>
            <person name="Gilroy R."/>
            <person name="Ravi A."/>
            <person name="Getino M."/>
            <person name="Pursley I."/>
            <person name="Horton D.L."/>
            <person name="Alikhan N.F."/>
            <person name="Baker D."/>
            <person name="Gharbi K."/>
            <person name="Hall N."/>
            <person name="Watson M."/>
            <person name="Adriaenssens E.M."/>
            <person name="Foster-Nyarko E."/>
            <person name="Jarju S."/>
            <person name="Secka A."/>
            <person name="Antonio M."/>
            <person name="Oren A."/>
            <person name="Chaudhuri R.R."/>
            <person name="La Ragione R."/>
            <person name="Hildebrand F."/>
            <person name="Pallen M.J."/>
        </authorList>
    </citation>
    <scope>NUCLEOTIDE SEQUENCE</scope>
    <source>
        <strain evidence="2">ChiHjej12B11-9195</strain>
    </source>
</reference>
<dbReference type="PROSITE" id="PS51186">
    <property type="entry name" value="GNAT"/>
    <property type="match status" value="1"/>
</dbReference>
<feature type="domain" description="N-acetyltransferase" evidence="1">
    <location>
        <begin position="8"/>
        <end position="201"/>
    </location>
</feature>
<dbReference type="PANTHER" id="PTHR42791:SF1">
    <property type="entry name" value="N-ACETYLTRANSFERASE DOMAIN-CONTAINING PROTEIN"/>
    <property type="match status" value="1"/>
</dbReference>
<proteinExistence type="predicted"/>
<dbReference type="GO" id="GO:0016747">
    <property type="term" value="F:acyltransferase activity, transferring groups other than amino-acyl groups"/>
    <property type="evidence" value="ECO:0007669"/>
    <property type="project" value="InterPro"/>
</dbReference>
<dbReference type="AlphaFoldDB" id="A0A9D1ZSK8"/>
<dbReference type="EMBL" id="DXCN01000062">
    <property type="protein sequence ID" value="HIY95661.1"/>
    <property type="molecule type" value="Genomic_DNA"/>
</dbReference>
<comment type="caution">
    <text evidence="2">The sequence shown here is derived from an EMBL/GenBank/DDBJ whole genome shotgun (WGS) entry which is preliminary data.</text>
</comment>
<name>A0A9D1ZSK8_9MICC</name>
<protein>
    <submittedName>
        <fullName evidence="2">GNAT family N-acetyltransferase</fullName>
    </submittedName>
</protein>
<accession>A0A9D1ZSK8</accession>
<dbReference type="InterPro" id="IPR000182">
    <property type="entry name" value="GNAT_dom"/>
</dbReference>
<dbReference type="SUPFAM" id="SSF55729">
    <property type="entry name" value="Acyl-CoA N-acyltransferases (Nat)"/>
    <property type="match status" value="1"/>
</dbReference>
<dbReference type="Gene3D" id="3.40.630.30">
    <property type="match status" value="1"/>
</dbReference>
<sequence>MPEQTYDFTVREATEADYPGVVEALTNAFEHDPVMNKAMGGDGRTETVRGLFEFQLRTTYAPKGTIDIAVTADGTVLGAALWLSPEAQKGNLLADIKALPDYYRVLGKGLARATVTELRLLAARPKFDHWYLYTIGVHEDARGHGIGSHLLDYRRERLGEVPAYLEASTYRSASLYARHGFVELFRFKGGKPALGMLHPAPVTQVSLHDHRRSK</sequence>
<dbReference type="Proteomes" id="UP000824134">
    <property type="component" value="Unassembled WGS sequence"/>
</dbReference>
<evidence type="ECO:0000313" key="3">
    <source>
        <dbReference type="Proteomes" id="UP000824134"/>
    </source>
</evidence>
<organism evidence="2 3">
    <name type="scientific">Candidatus Rothia avicola</name>
    <dbReference type="NCBI Taxonomy" id="2840478"/>
    <lineage>
        <taxon>Bacteria</taxon>
        <taxon>Bacillati</taxon>
        <taxon>Actinomycetota</taxon>
        <taxon>Actinomycetes</taxon>
        <taxon>Micrococcales</taxon>
        <taxon>Micrococcaceae</taxon>
        <taxon>Rothia</taxon>
    </lineage>
</organism>
<dbReference type="CDD" id="cd04301">
    <property type="entry name" value="NAT_SF"/>
    <property type="match status" value="1"/>
</dbReference>
<evidence type="ECO:0000259" key="1">
    <source>
        <dbReference type="PROSITE" id="PS51186"/>
    </source>
</evidence>
<reference evidence="2" key="2">
    <citation type="submission" date="2021-04" db="EMBL/GenBank/DDBJ databases">
        <authorList>
            <person name="Gilroy R."/>
        </authorList>
    </citation>
    <scope>NUCLEOTIDE SEQUENCE</scope>
    <source>
        <strain evidence="2">ChiHjej12B11-9195</strain>
    </source>
</reference>
<dbReference type="Pfam" id="PF13508">
    <property type="entry name" value="Acetyltransf_7"/>
    <property type="match status" value="1"/>
</dbReference>
<gene>
    <name evidence="2" type="ORF">H9821_08405</name>
</gene>